<evidence type="ECO:0000313" key="1">
    <source>
        <dbReference type="EMBL" id="CAB5395241.1"/>
    </source>
</evidence>
<accession>A0A916A1I4</accession>
<dbReference type="EMBL" id="CAGKOT010000097">
    <property type="protein sequence ID" value="CAB5395241.1"/>
    <property type="molecule type" value="Genomic_DNA"/>
</dbReference>
<evidence type="ECO:0000313" key="2">
    <source>
        <dbReference type="Proteomes" id="UP000684084"/>
    </source>
</evidence>
<organism evidence="1 2">
    <name type="scientific">Rhizophagus irregularis</name>
    <dbReference type="NCBI Taxonomy" id="588596"/>
    <lineage>
        <taxon>Eukaryota</taxon>
        <taxon>Fungi</taxon>
        <taxon>Fungi incertae sedis</taxon>
        <taxon>Mucoromycota</taxon>
        <taxon>Glomeromycotina</taxon>
        <taxon>Glomeromycetes</taxon>
        <taxon>Glomerales</taxon>
        <taxon>Glomeraceae</taxon>
        <taxon>Rhizophagus</taxon>
    </lineage>
</organism>
<gene>
    <name evidence="1" type="ORF">CHRIB12_LOCUS23742</name>
</gene>
<protein>
    <submittedName>
        <fullName evidence="1">Uncharacterized protein</fullName>
    </submittedName>
</protein>
<dbReference type="AlphaFoldDB" id="A0A916A1I4"/>
<comment type="caution">
    <text evidence="1">The sequence shown here is derived from an EMBL/GenBank/DDBJ whole genome shotgun (WGS) entry which is preliminary data.</text>
</comment>
<sequence>MLFSRYKNPSKKLSAVQISNKMSEKDIRKIWNQWTCTIDETALKVAMESLRDVCTMGFRAIEVAENVNKAHDDFLYLYNDLYTVNLAITTWYNIANSMDLSIYYFKEFKRKSSKK</sequence>
<dbReference type="Proteomes" id="UP000684084">
    <property type="component" value="Unassembled WGS sequence"/>
</dbReference>
<name>A0A916A1I4_9GLOM</name>
<proteinExistence type="predicted"/>
<reference evidence="1" key="1">
    <citation type="submission" date="2020-05" db="EMBL/GenBank/DDBJ databases">
        <authorList>
            <person name="Rincon C."/>
            <person name="Sanders R I."/>
            <person name="Robbins C."/>
            <person name="Chaturvedi A."/>
        </authorList>
    </citation>
    <scope>NUCLEOTIDE SEQUENCE</scope>
    <source>
        <strain evidence="1">CHB12</strain>
    </source>
</reference>